<evidence type="ECO:0000256" key="1">
    <source>
        <dbReference type="SAM" id="Phobius"/>
    </source>
</evidence>
<comment type="caution">
    <text evidence="2">The sequence shown here is derived from an EMBL/GenBank/DDBJ whole genome shotgun (WGS) entry which is preliminary data.</text>
</comment>
<dbReference type="AlphaFoldDB" id="A0A0F9PK01"/>
<proteinExistence type="predicted"/>
<sequence>MLRSKKIVLIIVATLLISGGAIFGIILAVNWGNYAYSNTFYYEPSVHSPIEKISFQSSIGSTIINYNSTATDIYVKVELDISISGPFVAGKLFSNFFKPIIWLNESTPVTTFNLENKPSPWFIFPIVQRMTINVTLRTDIIYDIDVDNSVGSISINIPENIELNNILFSSSTGSITLQSDKNVTFNGNVGLSTSTGSVSAFLRNANLPRSLTATTTTGSVSLNLTNCIIGDDITGTSDTGTINFKSFNLIYTQDCELNLGTSTGSISLQINQHNGMGSEVSGSIGASTGSISVIYRDSLSSVGAEFTCQTTFGSITYTPTGPGGLSKVGSTTSATISTVDYNSANNTYTLSLDTTIGNIGVSGQSL</sequence>
<keyword evidence="1" id="KW-0812">Transmembrane</keyword>
<keyword evidence="1" id="KW-1133">Transmembrane helix</keyword>
<gene>
    <name evidence="2" type="ORF">LCGC14_0891360</name>
</gene>
<dbReference type="EMBL" id="LAZR01002855">
    <property type="protein sequence ID" value="KKN24792.1"/>
    <property type="molecule type" value="Genomic_DNA"/>
</dbReference>
<protein>
    <recommendedName>
        <fullName evidence="3">Adhesin domain-containing protein</fullName>
    </recommendedName>
</protein>
<evidence type="ECO:0000313" key="2">
    <source>
        <dbReference type="EMBL" id="KKN24792.1"/>
    </source>
</evidence>
<organism evidence="2">
    <name type="scientific">marine sediment metagenome</name>
    <dbReference type="NCBI Taxonomy" id="412755"/>
    <lineage>
        <taxon>unclassified sequences</taxon>
        <taxon>metagenomes</taxon>
        <taxon>ecological metagenomes</taxon>
    </lineage>
</organism>
<keyword evidence="1" id="KW-0472">Membrane</keyword>
<name>A0A0F9PK01_9ZZZZ</name>
<evidence type="ECO:0008006" key="3">
    <source>
        <dbReference type="Google" id="ProtNLM"/>
    </source>
</evidence>
<feature type="transmembrane region" description="Helical" evidence="1">
    <location>
        <begin position="7"/>
        <end position="31"/>
    </location>
</feature>
<reference evidence="2" key="1">
    <citation type="journal article" date="2015" name="Nature">
        <title>Complex archaea that bridge the gap between prokaryotes and eukaryotes.</title>
        <authorList>
            <person name="Spang A."/>
            <person name="Saw J.H."/>
            <person name="Jorgensen S.L."/>
            <person name="Zaremba-Niedzwiedzka K."/>
            <person name="Martijn J."/>
            <person name="Lind A.E."/>
            <person name="van Eijk R."/>
            <person name="Schleper C."/>
            <person name="Guy L."/>
            <person name="Ettema T.J."/>
        </authorList>
    </citation>
    <scope>NUCLEOTIDE SEQUENCE</scope>
</reference>
<accession>A0A0F9PK01</accession>